<dbReference type="OrthoDB" id="358516at2157"/>
<sequence length="275" mass="30023">MADRHVIECLGMSKVIIEDEKVTVVSGPKVKFCPLFKKYRNIDEITEEVVKSNIEFRIESFGMCSERREIRMMDFLSFGISEVLSSSLKHSKIDAAVIASDGCGTVVLTDPEIVQGLGGRISGVCETTPIESVIDGVGRENVLDPDTAKMDMIAGVRKAKKTGFGTVAVTVVSMADASELRREFGDSVVIMAVHTSCMNKKDARTAFKVCDIITACASETLRAEAKTKDIIIAGNKVPIYGVSEKGKELVLMRLKETGKEPWDGKEPEVPPYPLI</sequence>
<gene>
    <name evidence="1" type="ORF">Mpt1_c11370</name>
</gene>
<dbReference type="GeneID" id="24818799"/>
<dbReference type="RefSeq" id="WP_048112965.1">
    <property type="nucleotide sequence ID" value="NZ_CP010070.1"/>
</dbReference>
<dbReference type="Proteomes" id="UP000030787">
    <property type="component" value="Chromosome"/>
</dbReference>
<evidence type="ECO:0000313" key="2">
    <source>
        <dbReference type="Proteomes" id="UP000030787"/>
    </source>
</evidence>
<protein>
    <recommendedName>
        <fullName evidence="3">Methanogenesis marker protein 8</fullName>
    </recommendedName>
</protein>
<evidence type="ECO:0000313" key="1">
    <source>
        <dbReference type="EMBL" id="AIZ56999.1"/>
    </source>
</evidence>
<evidence type="ECO:0008006" key="3">
    <source>
        <dbReference type="Google" id="ProtNLM"/>
    </source>
</evidence>
<accession>A0A0A7LD54</accession>
<reference evidence="1 2" key="1">
    <citation type="journal article" date="2014" name="Appl. Environ. Microbiol.">
        <title>Comparative Genome Analysis of 'Candidatus Methanoplasma termitum' Indicates a New Mode of Energy Metabolism in the Seventh Order of Methanogens.</title>
        <authorList>
            <person name="Lang K."/>
            <person name="Schuldes J."/>
            <person name="Klingl A."/>
            <person name="Poehlein A."/>
            <person name="Daniel R."/>
            <person name="Brune A."/>
        </authorList>
    </citation>
    <scope>NUCLEOTIDE SEQUENCE [LARGE SCALE GENOMIC DNA]</scope>
    <source>
        <strain evidence="2">Mpt1</strain>
    </source>
</reference>
<dbReference type="HOGENOM" id="CLU_982163_0_0_2"/>
<dbReference type="PIRSF" id="PIRSF004929">
    <property type="entry name" value="UCP004929"/>
    <property type="match status" value="1"/>
</dbReference>
<dbReference type="AlphaFoldDB" id="A0A0A7LD54"/>
<dbReference type="NCBIfam" id="TIGR03275">
    <property type="entry name" value="methan_mark_8"/>
    <property type="match status" value="1"/>
</dbReference>
<organism evidence="1 2">
    <name type="scientific">Candidatus Methanoplasma termitum</name>
    <dbReference type="NCBI Taxonomy" id="1577791"/>
    <lineage>
        <taxon>Archaea</taxon>
        <taxon>Methanobacteriati</taxon>
        <taxon>Thermoplasmatota</taxon>
        <taxon>Thermoplasmata</taxon>
        <taxon>Methanomassiliicoccales</taxon>
        <taxon>Methanomassiliicoccaceae</taxon>
        <taxon>Candidatus Methanoplasma</taxon>
    </lineage>
</organism>
<name>A0A0A7LD54_9ARCH</name>
<dbReference type="STRING" id="1577791.Mpt1_c11370"/>
<dbReference type="InterPro" id="IPR009181">
    <property type="entry name" value="Methan_mark_8"/>
</dbReference>
<dbReference type="EMBL" id="CP010070">
    <property type="protein sequence ID" value="AIZ56999.1"/>
    <property type="molecule type" value="Genomic_DNA"/>
</dbReference>
<proteinExistence type="predicted"/>
<dbReference type="KEGG" id="mear:Mpt1_c11370"/>
<keyword evidence="2" id="KW-1185">Reference proteome</keyword>
<dbReference type="Pfam" id="PF09872">
    <property type="entry name" value="DUF2099"/>
    <property type="match status" value="1"/>
</dbReference>